<evidence type="ECO:0000256" key="3">
    <source>
        <dbReference type="ARBA" id="ARBA00022723"/>
    </source>
</evidence>
<proteinExistence type="predicted"/>
<dbReference type="Gene3D" id="1.10.760.10">
    <property type="entry name" value="Cytochrome c-like domain"/>
    <property type="match status" value="1"/>
</dbReference>
<protein>
    <submittedName>
        <fullName evidence="8">Cytochrome c551/c552</fullName>
    </submittedName>
</protein>
<name>A0A521BTH3_9BACT</name>
<organism evidence="8 9">
    <name type="scientific">Gracilimonas mengyeensis</name>
    <dbReference type="NCBI Taxonomy" id="1302730"/>
    <lineage>
        <taxon>Bacteria</taxon>
        <taxon>Pseudomonadati</taxon>
        <taxon>Balneolota</taxon>
        <taxon>Balneolia</taxon>
        <taxon>Balneolales</taxon>
        <taxon>Balneolaceae</taxon>
        <taxon>Gracilimonas</taxon>
    </lineage>
</organism>
<dbReference type="GO" id="GO:0009055">
    <property type="term" value="F:electron transfer activity"/>
    <property type="evidence" value="ECO:0007669"/>
    <property type="project" value="InterPro"/>
</dbReference>
<dbReference type="InterPro" id="IPR002324">
    <property type="entry name" value="Cyt_c_ID"/>
</dbReference>
<evidence type="ECO:0000259" key="7">
    <source>
        <dbReference type="PROSITE" id="PS51007"/>
    </source>
</evidence>
<keyword evidence="3 6" id="KW-0479">Metal-binding</keyword>
<dbReference type="OrthoDB" id="9814063at2"/>
<keyword evidence="1" id="KW-0813">Transport</keyword>
<dbReference type="AlphaFoldDB" id="A0A521BTH3"/>
<dbReference type="GO" id="GO:0005506">
    <property type="term" value="F:iron ion binding"/>
    <property type="evidence" value="ECO:0007669"/>
    <property type="project" value="InterPro"/>
</dbReference>
<dbReference type="EMBL" id="FXTP01000003">
    <property type="protein sequence ID" value="SMO50439.1"/>
    <property type="molecule type" value="Genomic_DNA"/>
</dbReference>
<keyword evidence="4" id="KW-0249">Electron transport</keyword>
<dbReference type="Proteomes" id="UP000317557">
    <property type="component" value="Unassembled WGS sequence"/>
</dbReference>
<evidence type="ECO:0000256" key="4">
    <source>
        <dbReference type="ARBA" id="ARBA00022982"/>
    </source>
</evidence>
<evidence type="ECO:0000256" key="2">
    <source>
        <dbReference type="ARBA" id="ARBA00022617"/>
    </source>
</evidence>
<dbReference type="InterPro" id="IPR036909">
    <property type="entry name" value="Cyt_c-like_dom_sf"/>
</dbReference>
<dbReference type="InterPro" id="IPR009056">
    <property type="entry name" value="Cyt_c-like_dom"/>
</dbReference>
<feature type="binding site" description="covalent" evidence="6">
    <location>
        <position position="123"/>
    </location>
    <ligand>
        <name>heme c</name>
        <dbReference type="ChEBI" id="CHEBI:61717"/>
    </ligand>
</feature>
<evidence type="ECO:0000256" key="5">
    <source>
        <dbReference type="ARBA" id="ARBA00023004"/>
    </source>
</evidence>
<sequence length="247" mass="26976">MKSLILTLITTLAILFSSQQGEYLLKELNSSRFDAAEENTGPEVELTLSAKDQHASWGQQIRYSIEVNDATDGSSRYGEIETTRVLLNLRYVPEVLTPGAIPVGVRLANKFPKGAALIAQSTCFGCHADKKSMVGPSFADIANAHEKQERSKEELISSISEGSSGTWGEVQMPPTPDYTEEEITEIVEYILEQGACNYCWVYPGVEGVFEIINQPEKAAKPGAYVVTASYTSSEGIRGSDTVLLKIE</sequence>
<evidence type="ECO:0000313" key="8">
    <source>
        <dbReference type="EMBL" id="SMO50439.1"/>
    </source>
</evidence>
<dbReference type="GO" id="GO:0020037">
    <property type="term" value="F:heme binding"/>
    <property type="evidence" value="ECO:0007669"/>
    <property type="project" value="InterPro"/>
</dbReference>
<feature type="binding site" description="covalent" evidence="6">
    <location>
        <position position="127"/>
    </location>
    <ligand>
        <name>heme c</name>
        <dbReference type="ChEBI" id="CHEBI:61717"/>
    </ligand>
</feature>
<accession>A0A521BTH3</accession>
<evidence type="ECO:0000256" key="1">
    <source>
        <dbReference type="ARBA" id="ARBA00022448"/>
    </source>
</evidence>
<dbReference type="SUPFAM" id="SSF46626">
    <property type="entry name" value="Cytochrome c"/>
    <property type="match status" value="1"/>
</dbReference>
<feature type="binding site" description="covalent" evidence="6">
    <location>
        <position position="172"/>
    </location>
    <ligand>
        <name>heme c</name>
        <dbReference type="ChEBI" id="CHEBI:61717"/>
    </ligand>
</feature>
<dbReference type="PRINTS" id="PR00606">
    <property type="entry name" value="CYTCHROMECID"/>
</dbReference>
<dbReference type="Pfam" id="PF13442">
    <property type="entry name" value="Cytochrome_CBB3"/>
    <property type="match status" value="1"/>
</dbReference>
<reference evidence="8 9" key="1">
    <citation type="submission" date="2017-05" db="EMBL/GenBank/DDBJ databases">
        <authorList>
            <person name="Varghese N."/>
            <person name="Submissions S."/>
        </authorList>
    </citation>
    <scope>NUCLEOTIDE SEQUENCE [LARGE SCALE GENOMIC DNA]</scope>
    <source>
        <strain evidence="8 9">DSM 21985</strain>
    </source>
</reference>
<dbReference type="RefSeq" id="WP_142453499.1">
    <property type="nucleotide sequence ID" value="NZ_FXTP01000003.1"/>
</dbReference>
<gene>
    <name evidence="8" type="ORF">SAMN06265219_10369</name>
</gene>
<keyword evidence="2 6" id="KW-0349">Heme</keyword>
<dbReference type="PROSITE" id="PS51007">
    <property type="entry name" value="CYTC"/>
    <property type="match status" value="1"/>
</dbReference>
<keyword evidence="5 6" id="KW-0408">Iron</keyword>
<feature type="domain" description="Cytochrome c" evidence="7">
    <location>
        <begin position="109"/>
        <end position="194"/>
    </location>
</feature>
<evidence type="ECO:0000313" key="9">
    <source>
        <dbReference type="Proteomes" id="UP000317557"/>
    </source>
</evidence>
<evidence type="ECO:0000256" key="6">
    <source>
        <dbReference type="PIRSR" id="PIRSR602324-1"/>
    </source>
</evidence>
<comment type="PTM">
    <text evidence="6">Binds 1 heme c group covalently per subunit.</text>
</comment>
<keyword evidence="9" id="KW-1185">Reference proteome</keyword>